<dbReference type="RefSeq" id="WP_160819195.1">
    <property type="nucleotide sequence ID" value="NZ_JBHSXS010000052.1"/>
</dbReference>
<evidence type="ECO:0000313" key="1">
    <source>
        <dbReference type="EMBL" id="MFC6886368.1"/>
    </source>
</evidence>
<comment type="caution">
    <text evidence="1">The sequence shown here is derived from an EMBL/GenBank/DDBJ whole genome shotgun (WGS) entry which is preliminary data.</text>
</comment>
<dbReference type="Proteomes" id="UP001596380">
    <property type="component" value="Unassembled WGS sequence"/>
</dbReference>
<proteinExistence type="predicted"/>
<dbReference type="EMBL" id="JBHSXS010000052">
    <property type="protein sequence ID" value="MFC6886368.1"/>
    <property type="molecule type" value="Genomic_DNA"/>
</dbReference>
<accession>A0ABW2CX18</accession>
<organism evidence="1 2">
    <name type="scientific">Actinomadura yumaensis</name>
    <dbReference type="NCBI Taxonomy" id="111807"/>
    <lineage>
        <taxon>Bacteria</taxon>
        <taxon>Bacillati</taxon>
        <taxon>Actinomycetota</taxon>
        <taxon>Actinomycetes</taxon>
        <taxon>Streptosporangiales</taxon>
        <taxon>Thermomonosporaceae</taxon>
        <taxon>Actinomadura</taxon>
    </lineage>
</organism>
<name>A0ABW2CX18_9ACTN</name>
<sequence>MADSEHAGVEDAWTPVPGAAVGWLSELDPDHCYSGFEPPRRPDAAWILHAMYAWKEGLVTTTHDDVHQSVRAAGLTEPDVTADADLGDLLEGAVVTGTGLGRSGHPGAGWRRLRWAELARGFGEPPVPEGELPGNRCLRQAHPTGSWSAAIAPPAEGCLDRESWQRLIGVLIRHDLGGEDAECLAYYCPLVTAEWDDETVLAGRLGDAAALYDHPAMQSCPSNLWADDRSWVVYCDWDLWGTKVVGPVSLIEALLADPELEALRLPWTG</sequence>
<evidence type="ECO:0000313" key="2">
    <source>
        <dbReference type="Proteomes" id="UP001596380"/>
    </source>
</evidence>
<protein>
    <submittedName>
        <fullName evidence="1">Uncharacterized protein</fullName>
    </submittedName>
</protein>
<gene>
    <name evidence="1" type="ORF">ACFQKB_41875</name>
</gene>
<keyword evidence="2" id="KW-1185">Reference proteome</keyword>
<reference evidence="2" key="1">
    <citation type="journal article" date="2019" name="Int. J. Syst. Evol. Microbiol.">
        <title>The Global Catalogue of Microorganisms (GCM) 10K type strain sequencing project: providing services to taxonomists for standard genome sequencing and annotation.</title>
        <authorList>
            <consortium name="The Broad Institute Genomics Platform"/>
            <consortium name="The Broad Institute Genome Sequencing Center for Infectious Disease"/>
            <person name="Wu L."/>
            <person name="Ma J."/>
        </authorList>
    </citation>
    <scope>NUCLEOTIDE SEQUENCE [LARGE SCALE GENOMIC DNA]</scope>
    <source>
        <strain evidence="2">JCM 3369</strain>
    </source>
</reference>